<organism evidence="2 3">
    <name type="scientific">Thermophagus xiamenensis</name>
    <dbReference type="NCBI Taxonomy" id="385682"/>
    <lineage>
        <taxon>Bacteria</taxon>
        <taxon>Pseudomonadati</taxon>
        <taxon>Bacteroidota</taxon>
        <taxon>Bacteroidia</taxon>
        <taxon>Marinilabiliales</taxon>
        <taxon>Marinilabiliaceae</taxon>
        <taxon>Thermophagus</taxon>
    </lineage>
</organism>
<dbReference type="InParanoid" id="A0A1I1VJQ8"/>
<evidence type="ECO:0000256" key="1">
    <source>
        <dbReference type="SAM" id="Phobius"/>
    </source>
</evidence>
<accession>A0A1I1VJQ8</accession>
<protein>
    <submittedName>
        <fullName evidence="2">Uncharacterized protein</fullName>
    </submittedName>
</protein>
<keyword evidence="1" id="KW-0812">Transmembrane</keyword>
<dbReference type="AlphaFoldDB" id="A0A1I1VJQ8"/>
<keyword evidence="1" id="KW-1133">Transmembrane helix</keyword>
<proteinExistence type="predicted"/>
<sequence>MTSLIISATCSVVPHADVTVPFPLLQSMATVTQSAETSLIPAVPVSIVIIIVKINPVFFMTQRFLIKLSFILILKTLFGNRSGYF</sequence>
<gene>
    <name evidence="2" type="ORF">SAMN05444380_102180</name>
</gene>
<name>A0A1I1VJQ8_9BACT</name>
<dbReference type="EMBL" id="FONA01000002">
    <property type="protein sequence ID" value="SFD82288.1"/>
    <property type="molecule type" value="Genomic_DNA"/>
</dbReference>
<reference evidence="2 3" key="1">
    <citation type="submission" date="2016-10" db="EMBL/GenBank/DDBJ databases">
        <authorList>
            <person name="de Groot N.N."/>
        </authorList>
    </citation>
    <scope>NUCLEOTIDE SEQUENCE [LARGE SCALE GENOMIC DNA]</scope>
    <source>
        <strain evidence="2 3">DSM 19012</strain>
    </source>
</reference>
<dbReference type="Proteomes" id="UP000181976">
    <property type="component" value="Unassembled WGS sequence"/>
</dbReference>
<keyword evidence="1" id="KW-0472">Membrane</keyword>
<evidence type="ECO:0000313" key="2">
    <source>
        <dbReference type="EMBL" id="SFD82288.1"/>
    </source>
</evidence>
<evidence type="ECO:0000313" key="3">
    <source>
        <dbReference type="Proteomes" id="UP000181976"/>
    </source>
</evidence>
<keyword evidence="3" id="KW-1185">Reference proteome</keyword>
<feature type="transmembrane region" description="Helical" evidence="1">
    <location>
        <begin position="40"/>
        <end position="59"/>
    </location>
</feature>